<proteinExistence type="inferred from homology"/>
<keyword evidence="6 7" id="KW-0472">Membrane</keyword>
<reference evidence="8 9" key="1">
    <citation type="submission" date="2024-02" db="EMBL/GenBank/DDBJ databases">
        <authorList>
            <person name="Daric V."/>
            <person name="Darras S."/>
        </authorList>
    </citation>
    <scope>NUCLEOTIDE SEQUENCE [LARGE SCALE GENOMIC DNA]</scope>
</reference>
<feature type="transmembrane region" description="Helical" evidence="7">
    <location>
        <begin position="186"/>
        <end position="207"/>
    </location>
</feature>
<evidence type="ECO:0000313" key="9">
    <source>
        <dbReference type="Proteomes" id="UP001642483"/>
    </source>
</evidence>
<evidence type="ECO:0000256" key="4">
    <source>
        <dbReference type="ARBA" id="ARBA00022692"/>
    </source>
</evidence>
<name>A0ABP0FXL6_CLALP</name>
<evidence type="ECO:0000256" key="1">
    <source>
        <dbReference type="ARBA" id="ARBA00004424"/>
    </source>
</evidence>
<keyword evidence="5 7" id="KW-1133">Transmembrane helix</keyword>
<comment type="caution">
    <text evidence="8">The sequence shown here is derived from an EMBL/GenBank/DDBJ whole genome shotgun (WGS) entry which is preliminary data.</text>
</comment>
<comment type="subcellular location">
    <subcellularLocation>
        <location evidence="1">Apical cell membrane</location>
        <topology evidence="1">Multi-pass membrane protein</topology>
    </subcellularLocation>
</comment>
<evidence type="ECO:0000256" key="5">
    <source>
        <dbReference type="ARBA" id="ARBA00022989"/>
    </source>
</evidence>
<dbReference type="EMBL" id="CAWYQH010000097">
    <property type="protein sequence ID" value="CAK8684322.1"/>
    <property type="molecule type" value="Genomic_DNA"/>
</dbReference>
<gene>
    <name evidence="8" type="ORF">CVLEPA_LOCUS15310</name>
</gene>
<dbReference type="InterPro" id="IPR003841">
    <property type="entry name" value="Na/Pi_transpt"/>
</dbReference>
<organism evidence="8 9">
    <name type="scientific">Clavelina lepadiformis</name>
    <name type="common">Light-bulb sea squirt</name>
    <name type="synonym">Ascidia lepadiformis</name>
    <dbReference type="NCBI Taxonomy" id="159417"/>
    <lineage>
        <taxon>Eukaryota</taxon>
        <taxon>Metazoa</taxon>
        <taxon>Chordata</taxon>
        <taxon>Tunicata</taxon>
        <taxon>Ascidiacea</taxon>
        <taxon>Aplousobranchia</taxon>
        <taxon>Clavelinidae</taxon>
        <taxon>Clavelina</taxon>
    </lineage>
</organism>
<dbReference type="Proteomes" id="UP001642483">
    <property type="component" value="Unassembled WGS sequence"/>
</dbReference>
<dbReference type="PANTHER" id="PTHR10010:SF46">
    <property type="entry name" value="SODIUM-DEPENDENT PHOSPHATE TRANSPORT PROTEIN 2B"/>
    <property type="match status" value="1"/>
</dbReference>
<comment type="similarity">
    <text evidence="2">Belongs to the SLC34A transporter family.</text>
</comment>
<evidence type="ECO:0000256" key="6">
    <source>
        <dbReference type="ARBA" id="ARBA00023136"/>
    </source>
</evidence>
<accession>A0ABP0FXL6</accession>
<evidence type="ECO:0000256" key="3">
    <source>
        <dbReference type="ARBA" id="ARBA00022475"/>
    </source>
</evidence>
<evidence type="ECO:0000256" key="7">
    <source>
        <dbReference type="SAM" id="Phobius"/>
    </source>
</evidence>
<protein>
    <submittedName>
        <fullName evidence="8">Uncharacterized protein</fullName>
    </submittedName>
</protein>
<dbReference type="NCBIfam" id="NF037997">
    <property type="entry name" value="Na_Pi_symport"/>
    <property type="match status" value="1"/>
</dbReference>
<evidence type="ECO:0000256" key="2">
    <source>
        <dbReference type="ARBA" id="ARBA00005808"/>
    </source>
</evidence>
<evidence type="ECO:0000313" key="8">
    <source>
        <dbReference type="EMBL" id="CAK8684322.1"/>
    </source>
</evidence>
<dbReference type="PANTHER" id="PTHR10010">
    <property type="entry name" value="SOLUTE CARRIER FAMILY 34 SODIUM PHOSPHATE , MEMBER 2-RELATED"/>
    <property type="match status" value="1"/>
</dbReference>
<dbReference type="Pfam" id="PF02690">
    <property type="entry name" value="Na_Pi_cotrans"/>
    <property type="match status" value="1"/>
</dbReference>
<feature type="transmembrane region" description="Helical" evidence="7">
    <location>
        <begin position="97"/>
        <end position="118"/>
    </location>
</feature>
<sequence length="279" mass="30990">MFYIPQMPWHGEGNKQLERVNPQHACNSTDEYVTKYQLTLSTFAESPSSFHGIIAEFKRSDSNDKVEEPQGTEDPWDVQKDQKDYKKWRNNNTKEKIVFVVWTFTKLMLILGALYIFICSLSVMGTSFQILAGETAGEVFRHGFLQNPIAGLIIGVLVTVLVQSSSTSTSVVVTMTGAGILTVREAIPIIMGANIGTSVTNTIVSLFQSMKVEEFRRAFAGATVHDVFNLLSVLIFLPLEVVSHYVEEMTGAILRGFSIRNLEDSPDLLNASHPPAYSC</sequence>
<feature type="transmembrane region" description="Helical" evidence="7">
    <location>
        <begin position="227"/>
        <end position="246"/>
    </location>
</feature>
<feature type="transmembrane region" description="Helical" evidence="7">
    <location>
        <begin position="149"/>
        <end position="174"/>
    </location>
</feature>
<keyword evidence="9" id="KW-1185">Reference proteome</keyword>
<keyword evidence="4 7" id="KW-0812">Transmembrane</keyword>
<keyword evidence="3" id="KW-1003">Cell membrane</keyword>